<evidence type="ECO:0000313" key="3">
    <source>
        <dbReference type="Proteomes" id="UP000193719"/>
    </source>
</evidence>
<dbReference type="EMBL" id="MCFH01000123">
    <property type="protein sequence ID" value="ORX38147.1"/>
    <property type="molecule type" value="Genomic_DNA"/>
</dbReference>
<evidence type="ECO:0000313" key="2">
    <source>
        <dbReference type="EMBL" id="ORX38147.1"/>
    </source>
</evidence>
<organism evidence="2 3">
    <name type="scientific">Piromyces finnis</name>
    <dbReference type="NCBI Taxonomy" id="1754191"/>
    <lineage>
        <taxon>Eukaryota</taxon>
        <taxon>Fungi</taxon>
        <taxon>Fungi incertae sedis</taxon>
        <taxon>Chytridiomycota</taxon>
        <taxon>Chytridiomycota incertae sedis</taxon>
        <taxon>Neocallimastigomycetes</taxon>
        <taxon>Neocallimastigales</taxon>
        <taxon>Neocallimastigaceae</taxon>
        <taxon>Piromyces</taxon>
    </lineage>
</organism>
<keyword evidence="1" id="KW-0040">ANK repeat</keyword>
<dbReference type="InterPro" id="IPR036770">
    <property type="entry name" value="Ankyrin_rpt-contain_sf"/>
</dbReference>
<accession>A0A1Y1UKT2</accession>
<feature type="non-terminal residue" evidence="2">
    <location>
        <position position="1"/>
    </location>
</feature>
<keyword evidence="3" id="KW-1185">Reference proteome</keyword>
<dbReference type="Gene3D" id="1.25.40.20">
    <property type="entry name" value="Ankyrin repeat-containing domain"/>
    <property type="match status" value="1"/>
</dbReference>
<dbReference type="InterPro" id="IPR002110">
    <property type="entry name" value="Ankyrin_rpt"/>
</dbReference>
<feature type="repeat" description="ANK" evidence="1">
    <location>
        <begin position="43"/>
        <end position="75"/>
    </location>
</feature>
<gene>
    <name evidence="2" type="ORF">BCR36DRAFT_230311</name>
</gene>
<sequence>IEEKDFDEVISAIEYNVPIAYLDLLIEKKNYPLNKFIIFKNGEIKSPLYAAIANNHFKIADFIISKGGDINFTQHNINIFKLLIEKNLLTTKTLSYLLNKNWNIMEIKDYI</sequence>
<dbReference type="Proteomes" id="UP000193719">
    <property type="component" value="Unassembled WGS sequence"/>
</dbReference>
<dbReference type="Pfam" id="PF13606">
    <property type="entry name" value="Ank_3"/>
    <property type="match status" value="1"/>
</dbReference>
<reference evidence="2 3" key="1">
    <citation type="submission" date="2016-08" db="EMBL/GenBank/DDBJ databases">
        <title>Genomes of anaerobic fungi encode conserved fungal cellulosomes for biomass hydrolysis.</title>
        <authorList>
            <consortium name="DOE Joint Genome Institute"/>
            <person name="Haitjema C.H."/>
            <person name="Gilmore S.P."/>
            <person name="Henske J.K."/>
            <person name="Solomon K.V."/>
            <person name="De Groot R."/>
            <person name="Kuo A."/>
            <person name="Mondo S.J."/>
            <person name="Salamov A.A."/>
            <person name="Labutti K."/>
            <person name="Zhao Z."/>
            <person name="Chiniquy J."/>
            <person name="Barry K."/>
            <person name="Brewer H.M."/>
            <person name="Purvine S.O."/>
            <person name="Wright A.T."/>
            <person name="Boxma B."/>
            <person name="Van Alen T."/>
            <person name="Hackstein J.H."/>
            <person name="Baker S.E."/>
            <person name="Grigoriev I.V."/>
            <person name="O'Malley M.A."/>
        </authorList>
    </citation>
    <scope>NUCLEOTIDE SEQUENCE [LARGE SCALE GENOMIC DNA]</scope>
    <source>
        <strain evidence="3">finn</strain>
    </source>
</reference>
<dbReference type="AlphaFoldDB" id="A0A1Y1UKT2"/>
<feature type="non-terminal residue" evidence="2">
    <location>
        <position position="111"/>
    </location>
</feature>
<reference evidence="2 3" key="2">
    <citation type="submission" date="2016-08" db="EMBL/GenBank/DDBJ databases">
        <title>Pervasive Adenine N6-methylation of Active Genes in Fungi.</title>
        <authorList>
            <consortium name="DOE Joint Genome Institute"/>
            <person name="Mondo S.J."/>
            <person name="Dannebaum R.O."/>
            <person name="Kuo R.C."/>
            <person name="Labutti K."/>
            <person name="Haridas S."/>
            <person name="Kuo A."/>
            <person name="Salamov A."/>
            <person name="Ahrendt S.R."/>
            <person name="Lipzen A."/>
            <person name="Sullivan W."/>
            <person name="Andreopoulos W.B."/>
            <person name="Clum A."/>
            <person name="Lindquist E."/>
            <person name="Daum C."/>
            <person name="Ramamoorthy G.K."/>
            <person name="Gryganskyi A."/>
            <person name="Culley D."/>
            <person name="Magnuson J.K."/>
            <person name="James T.Y."/>
            <person name="O'Malley M.A."/>
            <person name="Stajich J.E."/>
            <person name="Spatafora J.W."/>
            <person name="Visel A."/>
            <person name="Grigoriev I.V."/>
        </authorList>
    </citation>
    <scope>NUCLEOTIDE SEQUENCE [LARGE SCALE GENOMIC DNA]</scope>
    <source>
        <strain evidence="3">finn</strain>
    </source>
</reference>
<dbReference type="SUPFAM" id="SSF48403">
    <property type="entry name" value="Ankyrin repeat"/>
    <property type="match status" value="1"/>
</dbReference>
<protein>
    <submittedName>
        <fullName evidence="2">Uncharacterized protein</fullName>
    </submittedName>
</protein>
<dbReference type="PROSITE" id="PS50088">
    <property type="entry name" value="ANK_REPEAT"/>
    <property type="match status" value="1"/>
</dbReference>
<evidence type="ECO:0000256" key="1">
    <source>
        <dbReference type="PROSITE-ProRule" id="PRU00023"/>
    </source>
</evidence>
<proteinExistence type="predicted"/>
<comment type="caution">
    <text evidence="2">The sequence shown here is derived from an EMBL/GenBank/DDBJ whole genome shotgun (WGS) entry which is preliminary data.</text>
</comment>
<name>A0A1Y1UKT2_9FUNG</name>